<evidence type="ECO:0000313" key="1">
    <source>
        <dbReference type="EMBL" id="RZC63265.1"/>
    </source>
</evidence>
<name>A0A4Y7JU94_PAPSO</name>
<dbReference type="Proteomes" id="UP000316621">
    <property type="component" value="Chromosome 5"/>
</dbReference>
<dbReference type="AlphaFoldDB" id="A0A4Y7JU94"/>
<keyword evidence="2" id="KW-1185">Reference proteome</keyword>
<dbReference type="EMBL" id="CM010719">
    <property type="protein sequence ID" value="RZC63265.1"/>
    <property type="molecule type" value="Genomic_DNA"/>
</dbReference>
<reference evidence="1 2" key="1">
    <citation type="journal article" date="2018" name="Science">
        <title>The opium poppy genome and morphinan production.</title>
        <authorList>
            <person name="Guo L."/>
            <person name="Winzer T."/>
            <person name="Yang X."/>
            <person name="Li Y."/>
            <person name="Ning Z."/>
            <person name="He Z."/>
            <person name="Teodor R."/>
            <person name="Lu Y."/>
            <person name="Bowser T.A."/>
            <person name="Graham I.A."/>
            <person name="Ye K."/>
        </authorList>
    </citation>
    <scope>NUCLEOTIDE SEQUENCE [LARGE SCALE GENOMIC DNA]</scope>
    <source>
        <strain evidence="2">cv. HN1</strain>
        <tissue evidence="1">Leaves</tissue>
    </source>
</reference>
<sequence>MQMRAHSKSGGGTVATDIVQLYTVVGASTFPMDFLGVIAILSPDNQLRFTVTVTAKDMF</sequence>
<dbReference type="Gramene" id="RZC63265">
    <property type="protein sequence ID" value="RZC63265"/>
    <property type="gene ID" value="C5167_025026"/>
</dbReference>
<gene>
    <name evidence="1" type="ORF">C5167_025026</name>
</gene>
<accession>A0A4Y7JU94</accession>
<organism evidence="1 2">
    <name type="scientific">Papaver somniferum</name>
    <name type="common">Opium poppy</name>
    <dbReference type="NCBI Taxonomy" id="3469"/>
    <lineage>
        <taxon>Eukaryota</taxon>
        <taxon>Viridiplantae</taxon>
        <taxon>Streptophyta</taxon>
        <taxon>Embryophyta</taxon>
        <taxon>Tracheophyta</taxon>
        <taxon>Spermatophyta</taxon>
        <taxon>Magnoliopsida</taxon>
        <taxon>Ranunculales</taxon>
        <taxon>Papaveraceae</taxon>
        <taxon>Papaveroideae</taxon>
        <taxon>Papaver</taxon>
    </lineage>
</organism>
<evidence type="ECO:0000313" key="2">
    <source>
        <dbReference type="Proteomes" id="UP000316621"/>
    </source>
</evidence>
<protein>
    <submittedName>
        <fullName evidence="1">Uncharacterized protein</fullName>
    </submittedName>
</protein>
<proteinExistence type="predicted"/>